<reference evidence="5 6" key="1">
    <citation type="submission" date="2020-04" db="EMBL/GenBank/DDBJ databases">
        <authorList>
            <person name="De Canck E."/>
        </authorList>
    </citation>
    <scope>NUCLEOTIDE SEQUENCE [LARGE SCALE GENOMIC DNA]</scope>
    <source>
        <strain evidence="5 6">LMG 3431</strain>
    </source>
</reference>
<dbReference type="HAMAP" id="MF_00142">
    <property type="entry name" value="CyaY"/>
    <property type="match status" value="1"/>
</dbReference>
<dbReference type="InterPro" id="IPR020895">
    <property type="entry name" value="Frataxin_CS"/>
</dbReference>
<dbReference type="Proteomes" id="UP000494108">
    <property type="component" value="Unassembled WGS sequence"/>
</dbReference>
<name>A0A6S6ZIC4_9BURK</name>
<dbReference type="SMART" id="SM01219">
    <property type="entry name" value="Frataxin_Cyay"/>
    <property type="match status" value="1"/>
</dbReference>
<sequence>MPEAKSVATMRKAMRLNANWNTENSVILAGSIMTETEFLALIDQVLDSIESQADDWAASLDVDVETSRSGNVLTMVFEDNTHVVVNSQAAMQELWVAARSGGFHYRYDGQHWNDTRGGPQLPDALSQICSAAAGVPVTLKL</sequence>
<comment type="function">
    <text evidence="4">Involved in iron-sulfur (Fe-S) cluster assembly. May act as a regulator of Fe-S biogenesis.</text>
</comment>
<keyword evidence="6" id="KW-1185">Reference proteome</keyword>
<proteinExistence type="inferred from homology"/>
<accession>A0A6S6ZIC4</accession>
<dbReference type="Gene3D" id="3.30.920.10">
    <property type="entry name" value="Frataxin/CyaY"/>
    <property type="match status" value="1"/>
</dbReference>
<protein>
    <recommendedName>
        <fullName evidence="4">Iron-sulfur cluster assembly protein CyaY</fullName>
    </recommendedName>
</protein>
<dbReference type="InterPro" id="IPR002908">
    <property type="entry name" value="Frataxin/CyaY"/>
</dbReference>
<evidence type="ECO:0000256" key="2">
    <source>
        <dbReference type="ARBA" id="ARBA00022723"/>
    </source>
</evidence>
<organism evidence="5 6">
    <name type="scientific">Achromobacter pestifer</name>
    <dbReference type="NCBI Taxonomy" id="1353889"/>
    <lineage>
        <taxon>Bacteria</taxon>
        <taxon>Pseudomonadati</taxon>
        <taxon>Pseudomonadota</taxon>
        <taxon>Betaproteobacteria</taxon>
        <taxon>Burkholderiales</taxon>
        <taxon>Alcaligenaceae</taxon>
        <taxon>Achromobacter</taxon>
    </lineage>
</organism>
<evidence type="ECO:0000256" key="1">
    <source>
        <dbReference type="ARBA" id="ARBA00008183"/>
    </source>
</evidence>
<evidence type="ECO:0000313" key="5">
    <source>
        <dbReference type="EMBL" id="CAB3669482.1"/>
    </source>
</evidence>
<comment type="similarity">
    <text evidence="1 4">Belongs to the frataxin family.</text>
</comment>
<dbReference type="NCBIfam" id="TIGR03421">
    <property type="entry name" value="FeS_CyaY"/>
    <property type="match status" value="1"/>
</dbReference>
<dbReference type="EMBL" id="CADIJX010000004">
    <property type="protein sequence ID" value="CAB3669482.1"/>
    <property type="molecule type" value="Genomic_DNA"/>
</dbReference>
<dbReference type="InterPro" id="IPR047584">
    <property type="entry name" value="CyaY"/>
</dbReference>
<evidence type="ECO:0000256" key="4">
    <source>
        <dbReference type="HAMAP-Rule" id="MF_00142"/>
    </source>
</evidence>
<dbReference type="SUPFAM" id="SSF55387">
    <property type="entry name" value="Frataxin/Nqo15-like"/>
    <property type="match status" value="1"/>
</dbReference>
<dbReference type="InterPro" id="IPR036524">
    <property type="entry name" value="Frataxin/CyaY_sf"/>
</dbReference>
<gene>
    <name evidence="4 5" type="primary">cyaY</name>
    <name evidence="5" type="ORF">LMG3431_03783</name>
</gene>
<evidence type="ECO:0000256" key="3">
    <source>
        <dbReference type="ARBA" id="ARBA00023004"/>
    </source>
</evidence>
<dbReference type="AlphaFoldDB" id="A0A6S6ZIC4"/>
<dbReference type="Pfam" id="PF01491">
    <property type="entry name" value="Frataxin_Cyay"/>
    <property type="match status" value="1"/>
</dbReference>
<dbReference type="GO" id="GO:0005737">
    <property type="term" value="C:cytoplasm"/>
    <property type="evidence" value="ECO:0007669"/>
    <property type="project" value="UniProtKB-ARBA"/>
</dbReference>
<keyword evidence="3 4" id="KW-0408">Iron</keyword>
<dbReference type="PANTHER" id="PTHR16821">
    <property type="entry name" value="FRATAXIN"/>
    <property type="match status" value="1"/>
</dbReference>
<evidence type="ECO:0000313" key="6">
    <source>
        <dbReference type="Proteomes" id="UP000494108"/>
    </source>
</evidence>
<dbReference type="PANTHER" id="PTHR16821:SF2">
    <property type="entry name" value="FRATAXIN, MITOCHONDRIAL"/>
    <property type="match status" value="1"/>
</dbReference>
<dbReference type="PROSITE" id="PS01344">
    <property type="entry name" value="FRATAXIN_1"/>
    <property type="match status" value="1"/>
</dbReference>
<dbReference type="GO" id="GO:0016226">
    <property type="term" value="P:iron-sulfur cluster assembly"/>
    <property type="evidence" value="ECO:0007669"/>
    <property type="project" value="UniProtKB-UniRule"/>
</dbReference>
<dbReference type="GO" id="GO:0008199">
    <property type="term" value="F:ferric iron binding"/>
    <property type="evidence" value="ECO:0007669"/>
    <property type="project" value="InterPro"/>
</dbReference>
<keyword evidence="2 4" id="KW-0479">Metal-binding</keyword>
<dbReference type="PROSITE" id="PS50810">
    <property type="entry name" value="FRATAXIN_2"/>
    <property type="match status" value="1"/>
</dbReference>